<dbReference type="GO" id="GO:0003676">
    <property type="term" value="F:nucleic acid binding"/>
    <property type="evidence" value="ECO:0007669"/>
    <property type="project" value="InterPro"/>
</dbReference>
<accession>A0A9P0BGC6</accession>
<sequence>MASGLALPKTTTTPQDTESDSPDLKKYEKYDFHPFQRSGRTPRSPEKLSENSTPKQPNTKQRKNSKERKELIRRPTLKLTKDSNISPKKSPPPPLANVSINVRERAKELNRSTDSNNPVHDPKKPESDSKQINLELENTKLAEIIKKLEEENSQLMAMIDKMTDQLTSQSNLLSAQSQQITGLQYQIEVLQTHYSIPALNMETNANSSSTAPQTQEENPKMAKRRRSICDDDSSENIVPHNPKKALTDTHITPSTYRPPTPIAEPNNISANMAETQHQAPSTPLSSQHTQSAYTQPFPGSTYRPPTPIASTSANSLQPKTSTSAPTRDPTNVPPKIPPVVLRNKARWTILSKEFSLRGYQYTKAVSTSEGMRFFPSTIDSYRKITAFLQQNGEQFHFYQLPEERLLQVVIRGIPLEIDIKEVEAEIRQKFNPTLITRMKKGKDRTPMPLILVKLSPQEKEIYEIDNLCNIRVKVEALQRDGNVGQCYRCQKFGHVKSKCTALPKCLKCAEEHLSRDCTRPSKPFDPVCANCKGNHTANAPICPKNPNSKNAAPVNQQTRPVTKNISYSQVAATSTTTQPMLQSPPNIPTNGSESSAVVKEGSLNQTEVLSDLEMSDRSTIDRFEDHNQPGPSCSSKPPSEALKMTQRSISDIFGDISSFFGGEKSARVINAILYFISKDNLPLNTTDKEGFKHLLKTAAPLYKIPGRKAITNLIDKKYEVLSELIKNKLIQVNHMTLTTDIWTETMNTTSFLGLTVHFYFENKLNSISLSVLELSERHTGQYIGESLKSLCEEWNIQLDKVTAVVTDNGSNMVKAVSEVFGKNKSLPCFAHTLDLVASKIINETESVKNVISKVKNIVAHFKHSVLAADKMRKAQNVDTPLKLIQSVPTRWKSVFYMLERFLQLSGCLAPVLLENKNAPTMTDAMELEVLREIVHILKPIEEVSKEICGEKYLTSSKIIPIINCLIKNWINMYLLLK</sequence>
<evidence type="ECO:0000313" key="10">
    <source>
        <dbReference type="EMBL" id="CAH0562957.1"/>
    </source>
</evidence>
<feature type="compositionally biased region" description="Polar residues" evidence="8">
    <location>
        <begin position="50"/>
        <end position="59"/>
    </location>
</feature>
<dbReference type="Pfam" id="PF07530">
    <property type="entry name" value="PRE_C2HC"/>
    <property type="match status" value="1"/>
</dbReference>
<dbReference type="AlphaFoldDB" id="A0A9P0BGC6"/>
<evidence type="ECO:0000256" key="5">
    <source>
        <dbReference type="ARBA" id="ARBA00023242"/>
    </source>
</evidence>
<keyword evidence="3 6" id="KW-0863">Zinc-finger</keyword>
<evidence type="ECO:0000256" key="7">
    <source>
        <dbReference type="SAM" id="Coils"/>
    </source>
</evidence>
<dbReference type="OrthoDB" id="6620210at2759"/>
<feature type="domain" description="CCHC-type" evidence="9">
    <location>
        <begin position="486"/>
        <end position="499"/>
    </location>
</feature>
<gene>
    <name evidence="10" type="ORF">MELIAE_LOCUS11964</name>
</gene>
<feature type="compositionally biased region" description="Polar residues" evidence="8">
    <location>
        <begin position="308"/>
        <end position="329"/>
    </location>
</feature>
<keyword evidence="2" id="KW-0479">Metal-binding</keyword>
<dbReference type="Gene3D" id="4.10.60.10">
    <property type="entry name" value="Zinc finger, CCHC-type"/>
    <property type="match status" value="1"/>
</dbReference>
<feature type="compositionally biased region" description="Polar residues" evidence="8">
    <location>
        <begin position="572"/>
        <end position="595"/>
    </location>
</feature>
<feature type="region of interest" description="Disordered" evidence="8">
    <location>
        <begin position="572"/>
        <end position="596"/>
    </location>
</feature>
<evidence type="ECO:0000256" key="1">
    <source>
        <dbReference type="ARBA" id="ARBA00004123"/>
    </source>
</evidence>
<keyword evidence="7" id="KW-0175">Coiled coil</keyword>
<dbReference type="InterPro" id="IPR001878">
    <property type="entry name" value="Znf_CCHC"/>
</dbReference>
<dbReference type="SUPFAM" id="SSF57756">
    <property type="entry name" value="Retrovirus zinc finger-like domains"/>
    <property type="match status" value="1"/>
</dbReference>
<feature type="compositionally biased region" description="Polar residues" evidence="8">
    <location>
        <begin position="203"/>
        <end position="216"/>
    </location>
</feature>
<comment type="subcellular location">
    <subcellularLocation>
        <location evidence="1">Nucleus</location>
    </subcellularLocation>
</comment>
<name>A0A9P0BGC6_BRAAE</name>
<dbReference type="SUPFAM" id="SSF140996">
    <property type="entry name" value="Hermes dimerisation domain"/>
    <property type="match status" value="1"/>
</dbReference>
<dbReference type="InterPro" id="IPR052035">
    <property type="entry name" value="ZnF_BED_domain_contain"/>
</dbReference>
<dbReference type="GO" id="GO:0005634">
    <property type="term" value="C:nucleus"/>
    <property type="evidence" value="ECO:0007669"/>
    <property type="project" value="UniProtKB-SubCell"/>
</dbReference>
<evidence type="ECO:0000256" key="2">
    <source>
        <dbReference type="ARBA" id="ARBA00022723"/>
    </source>
</evidence>
<evidence type="ECO:0000256" key="3">
    <source>
        <dbReference type="ARBA" id="ARBA00022771"/>
    </source>
</evidence>
<evidence type="ECO:0000256" key="4">
    <source>
        <dbReference type="ARBA" id="ARBA00022833"/>
    </source>
</evidence>
<organism evidence="10 11">
    <name type="scientific">Brassicogethes aeneus</name>
    <name type="common">Rape pollen beetle</name>
    <name type="synonym">Meligethes aeneus</name>
    <dbReference type="NCBI Taxonomy" id="1431903"/>
    <lineage>
        <taxon>Eukaryota</taxon>
        <taxon>Metazoa</taxon>
        <taxon>Ecdysozoa</taxon>
        <taxon>Arthropoda</taxon>
        <taxon>Hexapoda</taxon>
        <taxon>Insecta</taxon>
        <taxon>Pterygota</taxon>
        <taxon>Neoptera</taxon>
        <taxon>Endopterygota</taxon>
        <taxon>Coleoptera</taxon>
        <taxon>Polyphaga</taxon>
        <taxon>Cucujiformia</taxon>
        <taxon>Nitidulidae</taxon>
        <taxon>Meligethinae</taxon>
        <taxon>Brassicogethes</taxon>
    </lineage>
</organism>
<dbReference type="Proteomes" id="UP001154078">
    <property type="component" value="Chromosome 8"/>
</dbReference>
<dbReference type="PANTHER" id="PTHR46481">
    <property type="entry name" value="ZINC FINGER BED DOMAIN-CONTAINING PROTEIN 4"/>
    <property type="match status" value="1"/>
</dbReference>
<feature type="compositionally biased region" description="Basic and acidic residues" evidence="8">
    <location>
        <begin position="102"/>
        <end position="111"/>
    </location>
</feature>
<evidence type="ECO:0000256" key="6">
    <source>
        <dbReference type="PROSITE-ProRule" id="PRU00047"/>
    </source>
</evidence>
<keyword evidence="11" id="KW-1185">Reference proteome</keyword>
<feature type="region of interest" description="Disordered" evidence="8">
    <location>
        <begin position="203"/>
        <end position="337"/>
    </location>
</feature>
<evidence type="ECO:0000259" key="9">
    <source>
        <dbReference type="PROSITE" id="PS50158"/>
    </source>
</evidence>
<dbReference type="InterPro" id="IPR006579">
    <property type="entry name" value="Pre_C2HC_dom"/>
</dbReference>
<feature type="coiled-coil region" evidence="7">
    <location>
        <begin position="131"/>
        <end position="165"/>
    </location>
</feature>
<dbReference type="SMART" id="SM00343">
    <property type="entry name" value="ZnF_C2HC"/>
    <property type="match status" value="2"/>
</dbReference>
<dbReference type="InterPro" id="IPR012337">
    <property type="entry name" value="RNaseH-like_sf"/>
</dbReference>
<dbReference type="PANTHER" id="PTHR46481:SF10">
    <property type="entry name" value="ZINC FINGER BED DOMAIN-CONTAINING PROTEIN 39"/>
    <property type="match status" value="1"/>
</dbReference>
<feature type="compositionally biased region" description="Basic and acidic residues" evidence="8">
    <location>
        <begin position="120"/>
        <end position="129"/>
    </location>
</feature>
<dbReference type="PROSITE" id="PS50158">
    <property type="entry name" value="ZF_CCHC"/>
    <property type="match status" value="1"/>
</dbReference>
<proteinExistence type="predicted"/>
<protein>
    <recommendedName>
        <fullName evidence="9">CCHC-type domain-containing protein</fullName>
    </recommendedName>
</protein>
<dbReference type="InterPro" id="IPR036875">
    <property type="entry name" value="Znf_CCHC_sf"/>
</dbReference>
<evidence type="ECO:0000256" key="8">
    <source>
        <dbReference type="SAM" id="MobiDB-lite"/>
    </source>
</evidence>
<feature type="compositionally biased region" description="Basic and acidic residues" evidence="8">
    <location>
        <begin position="22"/>
        <end position="34"/>
    </location>
</feature>
<dbReference type="SUPFAM" id="SSF53098">
    <property type="entry name" value="Ribonuclease H-like"/>
    <property type="match status" value="1"/>
</dbReference>
<keyword evidence="5" id="KW-0539">Nucleus</keyword>
<feature type="region of interest" description="Disordered" evidence="8">
    <location>
        <begin position="1"/>
        <end position="131"/>
    </location>
</feature>
<evidence type="ECO:0000313" key="11">
    <source>
        <dbReference type="Proteomes" id="UP001154078"/>
    </source>
</evidence>
<keyword evidence="4" id="KW-0862">Zinc</keyword>
<feature type="compositionally biased region" description="Polar residues" evidence="8">
    <location>
        <begin position="266"/>
        <end position="298"/>
    </location>
</feature>
<dbReference type="EMBL" id="OV121139">
    <property type="protein sequence ID" value="CAH0562957.1"/>
    <property type="molecule type" value="Genomic_DNA"/>
</dbReference>
<dbReference type="GO" id="GO:0008270">
    <property type="term" value="F:zinc ion binding"/>
    <property type="evidence" value="ECO:0007669"/>
    <property type="project" value="UniProtKB-KW"/>
</dbReference>
<reference evidence="10" key="1">
    <citation type="submission" date="2021-12" db="EMBL/GenBank/DDBJ databases">
        <authorList>
            <person name="King R."/>
        </authorList>
    </citation>
    <scope>NUCLEOTIDE SEQUENCE</scope>
</reference>